<protein>
    <submittedName>
        <fullName evidence="2">Uncharacterized protein</fullName>
    </submittedName>
</protein>
<evidence type="ECO:0000313" key="2">
    <source>
        <dbReference type="EMBL" id="KAI4544787.1"/>
    </source>
</evidence>
<evidence type="ECO:0000256" key="1">
    <source>
        <dbReference type="SAM" id="MobiDB-lite"/>
    </source>
</evidence>
<dbReference type="EMBL" id="JAKZEL010000004">
    <property type="protein sequence ID" value="KAI4544787.1"/>
    <property type="molecule type" value="Genomic_DNA"/>
</dbReference>
<proteinExistence type="predicted"/>
<comment type="caution">
    <text evidence="2">The sequence shown here is derived from an EMBL/GenBank/DDBJ whole genome shotgun (WGS) entry which is preliminary data.</text>
</comment>
<feature type="region of interest" description="Disordered" evidence="1">
    <location>
        <begin position="35"/>
        <end position="82"/>
    </location>
</feature>
<gene>
    <name evidence="2" type="ORF">MG293_005053</name>
</gene>
<accession>A0AAD4UE55</accession>
<dbReference type="AlphaFoldDB" id="A0AAD4UE55"/>
<reference evidence="2" key="1">
    <citation type="submission" date="2022-03" db="EMBL/GenBank/DDBJ databases">
        <title>Genomic analyses of argali, domestic sheep and their hybrids provide insights into chromosomal evolution, heterosis and genetic basis of agronomic traits.</title>
        <authorList>
            <person name="Li M."/>
        </authorList>
    </citation>
    <scope>NUCLEOTIDE SEQUENCE</scope>
    <source>
        <strain evidence="2">CAU-MHL-2022a</strain>
        <tissue evidence="2">Skin</tissue>
    </source>
</reference>
<name>A0AAD4UE55_OVIAM</name>
<organism evidence="2 3">
    <name type="scientific">Ovis ammon polii</name>
    <dbReference type="NCBI Taxonomy" id="230172"/>
    <lineage>
        <taxon>Eukaryota</taxon>
        <taxon>Metazoa</taxon>
        <taxon>Chordata</taxon>
        <taxon>Craniata</taxon>
        <taxon>Vertebrata</taxon>
        <taxon>Euteleostomi</taxon>
        <taxon>Mammalia</taxon>
        <taxon>Eutheria</taxon>
        <taxon>Laurasiatheria</taxon>
        <taxon>Artiodactyla</taxon>
        <taxon>Ruminantia</taxon>
        <taxon>Pecora</taxon>
        <taxon>Bovidae</taxon>
        <taxon>Caprinae</taxon>
        <taxon>Ovis</taxon>
    </lineage>
</organism>
<evidence type="ECO:0000313" key="3">
    <source>
        <dbReference type="Proteomes" id="UP001214576"/>
    </source>
</evidence>
<keyword evidence="3" id="KW-1185">Reference proteome</keyword>
<sequence>MKGEVGRGSSGRMLSVTLSSEDFILGAMGRPVWIGGRVTTSPEELERWEEPGEWPTEGPEQSNTTDGGAPPPQGSSSPPAGKLFASFWTTPSFSKAEAQKLTPVPQGQQPARAVFAKRFWNLWLVSDISVSSSSALDAVPVMCIIARPGSQTRQNRLPASDPSFDPHRGQDLEMLLPAMPLPPAPRMYTEGLGRGGL</sequence>
<dbReference type="Proteomes" id="UP001214576">
    <property type="component" value="Unassembled WGS sequence"/>
</dbReference>